<dbReference type="VEuPathDB" id="FungiDB:SeMB42_g03097"/>
<reference evidence="4 5" key="1">
    <citation type="journal article" date="2019" name="Sci. Rep.">
        <title>Comparative genomics of chytrid fungi reveal insights into the obligate biotrophic and pathogenic lifestyle of Synchytrium endobioticum.</title>
        <authorList>
            <person name="van de Vossenberg B.T.L.H."/>
            <person name="Warris S."/>
            <person name="Nguyen H.D.T."/>
            <person name="van Gent-Pelzer M.P.E."/>
            <person name="Joly D.L."/>
            <person name="van de Geest H.C."/>
            <person name="Bonants P.J.M."/>
            <person name="Smith D.S."/>
            <person name="Levesque C.A."/>
            <person name="van der Lee T.A.J."/>
        </authorList>
    </citation>
    <scope>NUCLEOTIDE SEQUENCE [LARGE SCALE GENOMIC DNA]</scope>
    <source>
        <strain evidence="3 5">LEV6574</strain>
        <strain evidence="2 4">MB42</strain>
    </source>
</reference>
<protein>
    <submittedName>
        <fullName evidence="3">Uncharacterized protein</fullName>
    </submittedName>
</protein>
<dbReference type="GO" id="GO:0051225">
    <property type="term" value="P:spindle assembly"/>
    <property type="evidence" value="ECO:0007669"/>
    <property type="project" value="InterPro"/>
</dbReference>
<organism evidence="3 5">
    <name type="scientific">Synchytrium endobioticum</name>
    <dbReference type="NCBI Taxonomy" id="286115"/>
    <lineage>
        <taxon>Eukaryota</taxon>
        <taxon>Fungi</taxon>
        <taxon>Fungi incertae sedis</taxon>
        <taxon>Chytridiomycota</taxon>
        <taxon>Chytridiomycota incertae sedis</taxon>
        <taxon>Chytridiomycetes</taxon>
        <taxon>Synchytriales</taxon>
        <taxon>Synchytriaceae</taxon>
        <taxon>Synchytrium</taxon>
    </lineage>
</organism>
<accession>A0A507DGV6</accession>
<proteinExistence type="predicted"/>
<feature type="region of interest" description="Disordered" evidence="1">
    <location>
        <begin position="1"/>
        <end position="34"/>
    </location>
</feature>
<comment type="caution">
    <text evidence="3">The sequence shown here is derived from an EMBL/GenBank/DDBJ whole genome shotgun (WGS) entry which is preliminary data.</text>
</comment>
<dbReference type="EMBL" id="QEAM01000016">
    <property type="protein sequence ID" value="TPX50545.1"/>
    <property type="molecule type" value="Genomic_DNA"/>
</dbReference>
<sequence>MPPHHLLNANASKCHPSAMTKSHTDSRQNTSSKRSDQLHLLASACLADAARPTGLLDQVLDQALLTKHHQRLQASQRPHDMKQLHADIESALSRKLSCVSAFANTWIPTSSAVPGPDLVSTIKLRIHSVDDLKKKRLALEVTVGDLFSQFTHRLVAMLREITSSQLVILRDHAPHVISAFTKYHEGVLRNASLKLRCLRLELLLKIYDKPTTDALHHKMDKLNATKNEIEFHRTATITPQLESFAGLGDDFDTLVKSYSTVLHHIDVVTDEIRKLKLSE</sequence>
<dbReference type="Pfam" id="PF14735">
    <property type="entry name" value="HAUS4"/>
    <property type="match status" value="1"/>
</dbReference>
<evidence type="ECO:0000313" key="3">
    <source>
        <dbReference type="EMBL" id="TPX50545.1"/>
    </source>
</evidence>
<gene>
    <name evidence="3" type="ORF">SeLEV6574_g00822</name>
    <name evidence="2" type="ORF">SeMB42_g03097</name>
</gene>
<dbReference type="Proteomes" id="UP000317494">
    <property type="component" value="Unassembled WGS sequence"/>
</dbReference>
<dbReference type="GO" id="GO:0070652">
    <property type="term" value="C:HAUS complex"/>
    <property type="evidence" value="ECO:0007669"/>
    <property type="project" value="InterPro"/>
</dbReference>
<evidence type="ECO:0000313" key="2">
    <source>
        <dbReference type="EMBL" id="TPX48182.1"/>
    </source>
</evidence>
<dbReference type="InterPro" id="IPR029327">
    <property type="entry name" value="HAUS4"/>
</dbReference>
<dbReference type="OrthoDB" id="66964at2759"/>
<dbReference type="Proteomes" id="UP000320475">
    <property type="component" value="Unassembled WGS sequence"/>
</dbReference>
<dbReference type="AlphaFoldDB" id="A0A507DGV6"/>
<dbReference type="EMBL" id="QEAN01000105">
    <property type="protein sequence ID" value="TPX48182.1"/>
    <property type="molecule type" value="Genomic_DNA"/>
</dbReference>
<evidence type="ECO:0000313" key="5">
    <source>
        <dbReference type="Proteomes" id="UP000320475"/>
    </source>
</evidence>
<keyword evidence="4" id="KW-1185">Reference proteome</keyword>
<name>A0A507DGV6_9FUNG</name>
<evidence type="ECO:0000313" key="4">
    <source>
        <dbReference type="Proteomes" id="UP000317494"/>
    </source>
</evidence>
<evidence type="ECO:0000256" key="1">
    <source>
        <dbReference type="SAM" id="MobiDB-lite"/>
    </source>
</evidence>